<sequence>MARRINRPNGFTLIELLVVIAIIAILAAILFPVFAKAREKARQTACSSNLRQIGLAMMQYVQDSDETFPTSWAKGWVGDANFFVQPYMKNTQVLICPSRQISVQAADAVCGPSAGDSYGTYYMLPGQRDNPVGSPYLWGYGFNMGIQWTDGTGLFDDGSTTAPNGGSQVPVTIGGVTIMADVRSNPKLGKTLASVAAPSSMFMEADTNELPLMSMTLDAMRTTNDDPASKCETLLRSGSPHHTGGNDFLYVDGHVKYLKYTGQKTNYGGQPGSVANLCQYFRDYDGGNNPGNCQTNGF</sequence>
<evidence type="ECO:0000313" key="2">
    <source>
        <dbReference type="Proteomes" id="UP000287394"/>
    </source>
</evidence>
<protein>
    <submittedName>
        <fullName evidence="1">Uncharacterized protein</fullName>
    </submittedName>
</protein>
<dbReference type="InterPro" id="IPR045584">
    <property type="entry name" value="Pilin-like"/>
</dbReference>
<gene>
    <name evidence="1" type="ORF">CCAX7_21120</name>
</gene>
<dbReference type="OrthoDB" id="255848at2"/>
<dbReference type="Gene3D" id="3.30.700.10">
    <property type="entry name" value="Glycoprotein, Type 4 Pilin"/>
    <property type="match status" value="1"/>
</dbReference>
<organism evidence="1 2">
    <name type="scientific">Capsulimonas corticalis</name>
    <dbReference type="NCBI Taxonomy" id="2219043"/>
    <lineage>
        <taxon>Bacteria</taxon>
        <taxon>Bacillati</taxon>
        <taxon>Armatimonadota</taxon>
        <taxon>Armatimonadia</taxon>
        <taxon>Capsulimonadales</taxon>
        <taxon>Capsulimonadaceae</taxon>
        <taxon>Capsulimonas</taxon>
    </lineage>
</organism>
<dbReference type="AlphaFoldDB" id="A0A402D1U1"/>
<dbReference type="EMBL" id="AP025739">
    <property type="protein sequence ID" value="BDI30061.1"/>
    <property type="molecule type" value="Genomic_DNA"/>
</dbReference>
<dbReference type="Pfam" id="PF07963">
    <property type="entry name" value="N_methyl"/>
    <property type="match status" value="1"/>
</dbReference>
<dbReference type="NCBIfam" id="TIGR02532">
    <property type="entry name" value="IV_pilin_GFxxxE"/>
    <property type="match status" value="1"/>
</dbReference>
<dbReference type="Pfam" id="PF07596">
    <property type="entry name" value="SBP_bac_10"/>
    <property type="match status" value="1"/>
</dbReference>
<dbReference type="PANTHER" id="PTHR30093">
    <property type="entry name" value="GENERAL SECRETION PATHWAY PROTEIN G"/>
    <property type="match status" value="1"/>
</dbReference>
<reference evidence="1 2" key="1">
    <citation type="journal article" date="2019" name="Int. J. Syst. Evol. Microbiol.">
        <title>Capsulimonas corticalis gen. nov., sp. nov., an aerobic capsulated bacterium, of a novel bacterial order, Capsulimonadales ord. nov., of the class Armatimonadia of the phylum Armatimonadetes.</title>
        <authorList>
            <person name="Li J."/>
            <person name="Kudo C."/>
            <person name="Tonouchi A."/>
        </authorList>
    </citation>
    <scope>NUCLEOTIDE SEQUENCE [LARGE SCALE GENOMIC DNA]</scope>
    <source>
        <strain evidence="1 2">AX-7</strain>
    </source>
</reference>
<keyword evidence="2" id="KW-1185">Reference proteome</keyword>
<dbReference type="RefSeq" id="WP_119323517.1">
    <property type="nucleotide sequence ID" value="NZ_AP025739.1"/>
</dbReference>
<dbReference type="InterPro" id="IPR012902">
    <property type="entry name" value="N_methyl_site"/>
</dbReference>
<dbReference type="SUPFAM" id="SSF54523">
    <property type="entry name" value="Pili subunits"/>
    <property type="match status" value="1"/>
</dbReference>
<dbReference type="InterPro" id="IPR011453">
    <property type="entry name" value="DUF1559"/>
</dbReference>
<evidence type="ECO:0000313" key="1">
    <source>
        <dbReference type="EMBL" id="BDI30061.1"/>
    </source>
</evidence>
<dbReference type="KEGG" id="ccot:CCAX7_21120"/>
<accession>A0A402D1U1</accession>
<dbReference type="PANTHER" id="PTHR30093:SF2">
    <property type="entry name" value="TYPE II SECRETION SYSTEM PROTEIN H"/>
    <property type="match status" value="1"/>
</dbReference>
<proteinExistence type="predicted"/>
<name>A0A402D1U1_9BACT</name>
<dbReference type="Proteomes" id="UP000287394">
    <property type="component" value="Chromosome"/>
</dbReference>